<evidence type="ECO:0000313" key="1">
    <source>
        <dbReference type="EMBL" id="KAH7920249.1"/>
    </source>
</evidence>
<sequence>MPSRRRLQQCAIAISISSVFYNAAEGAISVLFGVDSGSRSLVFFGIQSVIEVLSSVIVVWRFWRSGKPGDETSGEGDTKDMKLEKVATMSIGSLLVMLALAAIGTSIASLVAHDHPSPSNASLIIASATLFIMFLFWLPKRYLARALDSSTMAGEALCTLSCMQFSAVLLVGSLVYRVWRGGWWVDAATAIVIALLFGWEGVRMVRWARSDAFDGGCGCCSGGEGKADGLVRVQASATQLRGCADTESCQCSEKDPELQIPVTQRRGCADTESCQCSGKDPELQTPTTQSRGCADTESCQCSETDPEVQAPTTQRRGCADTENCQCSEKDPEAAE</sequence>
<dbReference type="Proteomes" id="UP000790709">
    <property type="component" value="Unassembled WGS sequence"/>
</dbReference>
<reference evidence="1" key="1">
    <citation type="journal article" date="2021" name="New Phytol.">
        <title>Evolutionary innovations through gain and loss of genes in the ectomycorrhizal Boletales.</title>
        <authorList>
            <person name="Wu G."/>
            <person name="Miyauchi S."/>
            <person name="Morin E."/>
            <person name="Kuo A."/>
            <person name="Drula E."/>
            <person name="Varga T."/>
            <person name="Kohler A."/>
            <person name="Feng B."/>
            <person name="Cao Y."/>
            <person name="Lipzen A."/>
            <person name="Daum C."/>
            <person name="Hundley H."/>
            <person name="Pangilinan J."/>
            <person name="Johnson J."/>
            <person name="Barry K."/>
            <person name="LaButti K."/>
            <person name="Ng V."/>
            <person name="Ahrendt S."/>
            <person name="Min B."/>
            <person name="Choi I.G."/>
            <person name="Park H."/>
            <person name="Plett J.M."/>
            <person name="Magnuson J."/>
            <person name="Spatafora J.W."/>
            <person name="Nagy L.G."/>
            <person name="Henrissat B."/>
            <person name="Grigoriev I.V."/>
            <person name="Yang Z.L."/>
            <person name="Xu J."/>
            <person name="Martin F.M."/>
        </authorList>
    </citation>
    <scope>NUCLEOTIDE SEQUENCE</scope>
    <source>
        <strain evidence="1">KUC20120723A-06</strain>
    </source>
</reference>
<accession>A0ACB8B3X5</accession>
<gene>
    <name evidence="1" type="ORF">BV22DRAFT_1098443</name>
</gene>
<comment type="caution">
    <text evidence="1">The sequence shown here is derived from an EMBL/GenBank/DDBJ whole genome shotgun (WGS) entry which is preliminary data.</text>
</comment>
<name>A0ACB8B3X5_9AGAM</name>
<dbReference type="EMBL" id="MU266593">
    <property type="protein sequence ID" value="KAH7920249.1"/>
    <property type="molecule type" value="Genomic_DNA"/>
</dbReference>
<protein>
    <submittedName>
        <fullName evidence="1">Uncharacterized protein</fullName>
    </submittedName>
</protein>
<organism evidence="1 2">
    <name type="scientific">Leucogyrophana mollusca</name>
    <dbReference type="NCBI Taxonomy" id="85980"/>
    <lineage>
        <taxon>Eukaryota</taxon>
        <taxon>Fungi</taxon>
        <taxon>Dikarya</taxon>
        <taxon>Basidiomycota</taxon>
        <taxon>Agaricomycotina</taxon>
        <taxon>Agaricomycetes</taxon>
        <taxon>Agaricomycetidae</taxon>
        <taxon>Boletales</taxon>
        <taxon>Boletales incertae sedis</taxon>
        <taxon>Leucogyrophana</taxon>
    </lineage>
</organism>
<proteinExistence type="predicted"/>
<evidence type="ECO:0000313" key="2">
    <source>
        <dbReference type="Proteomes" id="UP000790709"/>
    </source>
</evidence>
<keyword evidence="2" id="KW-1185">Reference proteome</keyword>